<name>A0A1L2ZLJ0_9MICC</name>
<dbReference type="InterPro" id="IPR036388">
    <property type="entry name" value="WH-like_DNA-bd_sf"/>
</dbReference>
<organism evidence="2 3">
    <name type="scientific">Neomicrococcus aestuarii</name>
    <dbReference type="NCBI Taxonomy" id="556325"/>
    <lineage>
        <taxon>Bacteria</taxon>
        <taxon>Bacillati</taxon>
        <taxon>Actinomycetota</taxon>
        <taxon>Actinomycetes</taxon>
        <taxon>Micrococcales</taxon>
        <taxon>Micrococcaceae</taxon>
        <taxon>Neomicrococcus</taxon>
    </lineage>
</organism>
<keyword evidence="3" id="KW-1185">Reference proteome</keyword>
<dbReference type="EMBL" id="CP018135">
    <property type="protein sequence ID" value="APF39891.1"/>
    <property type="molecule type" value="Genomic_DNA"/>
</dbReference>
<dbReference type="Proteomes" id="UP000183530">
    <property type="component" value="Chromosome"/>
</dbReference>
<accession>A0A1L2ZLJ0</accession>
<dbReference type="AlphaFoldDB" id="A0A1L2ZLJ0"/>
<reference evidence="2 3" key="1">
    <citation type="submission" date="2016-11" db="EMBL/GenBank/DDBJ databases">
        <title>Genome sequencing of Zhihengliuella aestuarii B18 antagonistic to Plasmodiophora brassicae.</title>
        <authorList>
            <person name="Luo Y."/>
        </authorList>
    </citation>
    <scope>NUCLEOTIDE SEQUENCE [LARGE SCALE GENOMIC DNA]</scope>
    <source>
        <strain evidence="2 3">B18</strain>
    </source>
</reference>
<dbReference type="KEGG" id="nae:BHE16_01370"/>
<sequence>MSPEQQKSVRASAEAWEAIFRAQVKVMRELQRGRAFADLSMSEYDVLFNLTRCPDGTSRLTDLNEHLLMSQPSLSRAAERLEKRGLVTRQKDPSDSRAVLVSLTKEGRAKQAAVGREHVRHIHRLLQPLLTTEQLQEISRLNSIIADADLSHAQGCTE</sequence>
<dbReference type="InterPro" id="IPR036390">
    <property type="entry name" value="WH_DNA-bd_sf"/>
</dbReference>
<dbReference type="RefSeq" id="WP_071893366.1">
    <property type="nucleotide sequence ID" value="NZ_CP018135.1"/>
</dbReference>
<dbReference type="PROSITE" id="PS50995">
    <property type="entry name" value="HTH_MARR_2"/>
    <property type="match status" value="1"/>
</dbReference>
<dbReference type="GO" id="GO:0003700">
    <property type="term" value="F:DNA-binding transcription factor activity"/>
    <property type="evidence" value="ECO:0007669"/>
    <property type="project" value="InterPro"/>
</dbReference>
<dbReference type="PANTHER" id="PTHR33164">
    <property type="entry name" value="TRANSCRIPTIONAL REGULATOR, MARR FAMILY"/>
    <property type="match status" value="1"/>
</dbReference>
<proteinExistence type="predicted"/>
<dbReference type="GO" id="GO:0006950">
    <property type="term" value="P:response to stress"/>
    <property type="evidence" value="ECO:0007669"/>
    <property type="project" value="TreeGrafter"/>
</dbReference>
<gene>
    <name evidence="2" type="ORF">BHE16_01370</name>
</gene>
<dbReference type="InterPro" id="IPR039422">
    <property type="entry name" value="MarR/SlyA-like"/>
</dbReference>
<feature type="domain" description="HTH marR-type" evidence="1">
    <location>
        <begin position="12"/>
        <end position="150"/>
    </location>
</feature>
<evidence type="ECO:0000259" key="1">
    <source>
        <dbReference type="PROSITE" id="PS50995"/>
    </source>
</evidence>
<dbReference type="OrthoDB" id="3178168at2"/>
<protein>
    <submittedName>
        <fullName evidence="2">MarR family transcriptional regulator</fullName>
    </submittedName>
</protein>
<dbReference type="Pfam" id="PF12802">
    <property type="entry name" value="MarR_2"/>
    <property type="match status" value="1"/>
</dbReference>
<dbReference type="SUPFAM" id="SSF46785">
    <property type="entry name" value="Winged helix' DNA-binding domain"/>
    <property type="match status" value="1"/>
</dbReference>
<dbReference type="STRING" id="556325.BHE16_01370"/>
<dbReference type="SMART" id="SM00347">
    <property type="entry name" value="HTH_MARR"/>
    <property type="match status" value="1"/>
</dbReference>
<evidence type="ECO:0000313" key="2">
    <source>
        <dbReference type="EMBL" id="APF39891.1"/>
    </source>
</evidence>
<evidence type="ECO:0000313" key="3">
    <source>
        <dbReference type="Proteomes" id="UP000183530"/>
    </source>
</evidence>
<dbReference type="PANTHER" id="PTHR33164:SF43">
    <property type="entry name" value="HTH-TYPE TRANSCRIPTIONAL REPRESSOR YETL"/>
    <property type="match status" value="1"/>
</dbReference>
<dbReference type="Gene3D" id="1.10.10.10">
    <property type="entry name" value="Winged helix-like DNA-binding domain superfamily/Winged helix DNA-binding domain"/>
    <property type="match status" value="1"/>
</dbReference>
<dbReference type="InterPro" id="IPR000835">
    <property type="entry name" value="HTH_MarR-typ"/>
</dbReference>